<accession>A0A9W7WRE8</accession>
<protein>
    <submittedName>
        <fullName evidence="4">Sialoadhesin-like</fullName>
    </submittedName>
</protein>
<feature type="transmembrane region" description="Helical" evidence="1">
    <location>
        <begin position="153"/>
        <end position="174"/>
    </location>
</feature>
<evidence type="ECO:0000256" key="1">
    <source>
        <dbReference type="SAM" id="Phobius"/>
    </source>
</evidence>
<sequence length="186" mass="20747">MVANLLPGIWTLISFSLSGIFAAGWTVHVPAEPVYAHLGSSIVLPCTYDYPKDSDQKTPRKVLSEMWCLNQSHCITPRYVYHSAGIFPEPSYQDRVKFLGQTGSKDCSLKISDLKSEDSNVYVFRFITDHLMAKLPGQRGVTLLVISGKTSSFTIGIVFGVFFIFIITVILICIQCKARRAMCRSN</sequence>
<keyword evidence="5" id="KW-1185">Reference proteome</keyword>
<reference evidence="4" key="1">
    <citation type="submission" date="2021-02" db="EMBL/GenBank/DDBJ databases">
        <title>Comparative genomics reveals that relaxation of natural selection precedes convergent phenotypic evolution of cavefish.</title>
        <authorList>
            <person name="Peng Z."/>
        </authorList>
    </citation>
    <scope>NUCLEOTIDE SEQUENCE</scope>
    <source>
        <tissue evidence="4">Muscle</tissue>
    </source>
</reference>
<evidence type="ECO:0000259" key="3">
    <source>
        <dbReference type="Pfam" id="PF24518"/>
    </source>
</evidence>
<gene>
    <name evidence="4" type="ORF">IRJ41_014091</name>
</gene>
<dbReference type="AlphaFoldDB" id="A0A9W7WRE8"/>
<dbReference type="SUPFAM" id="SSF48726">
    <property type="entry name" value="Immunoglobulin"/>
    <property type="match status" value="1"/>
</dbReference>
<keyword evidence="1" id="KW-0472">Membrane</keyword>
<dbReference type="Gene3D" id="2.60.40.10">
    <property type="entry name" value="Immunoglobulins"/>
    <property type="match status" value="1"/>
</dbReference>
<feature type="signal peptide" evidence="2">
    <location>
        <begin position="1"/>
        <end position="22"/>
    </location>
</feature>
<name>A0A9W7WRE8_TRIRA</name>
<dbReference type="EMBL" id="JAFHDT010000008">
    <property type="protein sequence ID" value="KAI7806913.1"/>
    <property type="molecule type" value="Genomic_DNA"/>
</dbReference>
<proteinExistence type="predicted"/>
<keyword evidence="1" id="KW-0812">Transmembrane</keyword>
<dbReference type="Pfam" id="PF24518">
    <property type="entry name" value="Ig_CD22"/>
    <property type="match status" value="1"/>
</dbReference>
<keyword evidence="1" id="KW-1133">Transmembrane helix</keyword>
<dbReference type="PANTHER" id="PTHR46013">
    <property type="entry name" value="VASCULAR CELL ADHESION MOLECULE 1"/>
    <property type="match status" value="1"/>
</dbReference>
<evidence type="ECO:0000313" key="5">
    <source>
        <dbReference type="Proteomes" id="UP001059041"/>
    </source>
</evidence>
<organism evidence="4 5">
    <name type="scientific">Triplophysa rosa</name>
    <name type="common">Cave loach</name>
    <dbReference type="NCBI Taxonomy" id="992332"/>
    <lineage>
        <taxon>Eukaryota</taxon>
        <taxon>Metazoa</taxon>
        <taxon>Chordata</taxon>
        <taxon>Craniata</taxon>
        <taxon>Vertebrata</taxon>
        <taxon>Euteleostomi</taxon>
        <taxon>Actinopterygii</taxon>
        <taxon>Neopterygii</taxon>
        <taxon>Teleostei</taxon>
        <taxon>Ostariophysi</taxon>
        <taxon>Cypriniformes</taxon>
        <taxon>Nemacheilidae</taxon>
        <taxon>Triplophysa</taxon>
    </lineage>
</organism>
<comment type="caution">
    <text evidence="4">The sequence shown here is derived from an EMBL/GenBank/DDBJ whole genome shotgun (WGS) entry which is preliminary data.</text>
</comment>
<dbReference type="InterPro" id="IPR036179">
    <property type="entry name" value="Ig-like_dom_sf"/>
</dbReference>
<feature type="chain" id="PRO_5040827632" evidence="2">
    <location>
        <begin position="23"/>
        <end position="186"/>
    </location>
</feature>
<evidence type="ECO:0000256" key="2">
    <source>
        <dbReference type="SAM" id="SignalP"/>
    </source>
</evidence>
<keyword evidence="2" id="KW-0732">Signal</keyword>
<dbReference type="PANTHER" id="PTHR46013:SF4">
    <property type="entry name" value="B-CELL RECEPTOR CD22-RELATED"/>
    <property type="match status" value="1"/>
</dbReference>
<dbReference type="InterPro" id="IPR056386">
    <property type="entry name" value="Ig_CD22"/>
</dbReference>
<dbReference type="InterPro" id="IPR013783">
    <property type="entry name" value="Ig-like_fold"/>
</dbReference>
<evidence type="ECO:0000313" key="4">
    <source>
        <dbReference type="EMBL" id="KAI7806913.1"/>
    </source>
</evidence>
<dbReference type="Proteomes" id="UP001059041">
    <property type="component" value="Linkage Group LG8"/>
</dbReference>
<feature type="domain" description="B-cell receptor CD22 first Ig-like" evidence="3">
    <location>
        <begin position="39"/>
        <end position="130"/>
    </location>
</feature>